<organism evidence="4 5">
    <name type="scientific">Rhizorhabdus wittichii (strain DSM 6014 / CCUG 31198 / JCM 15750 / NBRC 105917 / EY 4224 / RW1)</name>
    <name type="common">Sphingomonas wittichii</name>
    <dbReference type="NCBI Taxonomy" id="392499"/>
    <lineage>
        <taxon>Bacteria</taxon>
        <taxon>Pseudomonadati</taxon>
        <taxon>Pseudomonadota</taxon>
        <taxon>Alphaproteobacteria</taxon>
        <taxon>Sphingomonadales</taxon>
        <taxon>Sphingomonadaceae</taxon>
        <taxon>Rhizorhabdus</taxon>
    </lineage>
</organism>
<dbReference type="InterPro" id="IPR023210">
    <property type="entry name" value="NADP_OxRdtase_dom"/>
</dbReference>
<name>A0A9J9HB44_RHIWR</name>
<feature type="region of interest" description="Disordered" evidence="2">
    <location>
        <begin position="349"/>
        <end position="378"/>
    </location>
</feature>
<dbReference type="SUPFAM" id="SSF51430">
    <property type="entry name" value="NAD(P)-linked oxidoreductase"/>
    <property type="match status" value="1"/>
</dbReference>
<keyword evidence="5" id="KW-1185">Reference proteome</keyword>
<dbReference type="Gene3D" id="3.20.20.100">
    <property type="entry name" value="NADP-dependent oxidoreductase domain"/>
    <property type="match status" value="1"/>
</dbReference>
<accession>A0A9J9HB44</accession>
<proteinExistence type="predicted"/>
<dbReference type="GO" id="GO:0005829">
    <property type="term" value="C:cytosol"/>
    <property type="evidence" value="ECO:0007669"/>
    <property type="project" value="UniProtKB-ARBA"/>
</dbReference>
<dbReference type="InterPro" id="IPR050523">
    <property type="entry name" value="AKR_Detox_Biosynth"/>
</dbReference>
<feature type="domain" description="NADP-dependent oxidoreductase" evidence="3">
    <location>
        <begin position="22"/>
        <end position="332"/>
    </location>
</feature>
<dbReference type="PANTHER" id="PTHR43364">
    <property type="entry name" value="NADH-SPECIFIC METHYLGLYOXAL REDUCTASE-RELATED"/>
    <property type="match status" value="1"/>
</dbReference>
<protein>
    <submittedName>
        <fullName evidence="4">Aldo/keto reductase</fullName>
    </submittedName>
</protein>
<dbReference type="PANTHER" id="PTHR43364:SF18">
    <property type="entry name" value="OXIDOREDUCTASE"/>
    <property type="match status" value="1"/>
</dbReference>
<evidence type="ECO:0000313" key="4">
    <source>
        <dbReference type="EMBL" id="ABQ68099.1"/>
    </source>
</evidence>
<reference evidence="4 5" key="1">
    <citation type="journal article" date="2010" name="J. Bacteriol.">
        <title>Genome sequence of the dioxin-mineralizing bacterium Sphingomonas wittichii RW1.</title>
        <authorList>
            <person name="Miller T.R."/>
            <person name="Delcher A.L."/>
            <person name="Salzberg S.L."/>
            <person name="Saunders E."/>
            <person name="Detter J.C."/>
            <person name="Halden R.U."/>
        </authorList>
    </citation>
    <scope>NUCLEOTIDE SEQUENCE [LARGE SCALE GENOMIC DNA]</scope>
    <source>
        <strain evidence="5">DSM 6014 / CCUG 31198 / JCM 15750 / NBRC 105917 / EY 4224 / RW1</strain>
    </source>
</reference>
<dbReference type="InterPro" id="IPR036812">
    <property type="entry name" value="NAD(P)_OxRdtase_dom_sf"/>
</dbReference>
<sequence>MSGTEAMRYALLGDTGLFVSRLSLGALTFGAQEGDGLYQMIGNLDQPAVNRMVAHAIDKGVNLIDTANVYADGRSEAAIGQALRDLGIRRSDMIIATKFFSRTGAGPNDIGGSRAHIMASVEASLKRLGTDHIDLYQMHGQDPITPEEETLRALDDLVARGMVRYVGCSNWQAWKLMKALAVSDRRGLTRFQSLQAYYSIAGRDLEREIAPLIQDQKIGLMVWGALAWGLLSGKYRRDGGDSGGGGGEGRRAQLDYPPVDRERAWACIDEMRAIGDAHGVSVARVAIAWLLSKPYVSTIVVGAKSLEQLDDNLAAMALELDADELARLDAVSALPPEYPGWAVDLMNKTRLPQPGQGPGGLGDRLRQSAADNGGSAPC</sequence>
<gene>
    <name evidence="4" type="ordered locus">Swit_1736</name>
</gene>
<dbReference type="CDD" id="cd19091">
    <property type="entry name" value="AKR_PsAKR"/>
    <property type="match status" value="1"/>
</dbReference>
<evidence type="ECO:0000256" key="1">
    <source>
        <dbReference type="ARBA" id="ARBA00023002"/>
    </source>
</evidence>
<dbReference type="EMBL" id="CP000699">
    <property type="protein sequence ID" value="ABQ68099.1"/>
    <property type="molecule type" value="Genomic_DNA"/>
</dbReference>
<evidence type="ECO:0000256" key="2">
    <source>
        <dbReference type="SAM" id="MobiDB-lite"/>
    </source>
</evidence>
<dbReference type="FunFam" id="3.20.20.100:FF:000004">
    <property type="entry name" value="Oxidoreductase, aldo/keto reductase"/>
    <property type="match status" value="1"/>
</dbReference>
<evidence type="ECO:0000259" key="3">
    <source>
        <dbReference type="Pfam" id="PF00248"/>
    </source>
</evidence>
<dbReference type="Proteomes" id="UP000001989">
    <property type="component" value="Chromosome"/>
</dbReference>
<dbReference type="Pfam" id="PF00248">
    <property type="entry name" value="Aldo_ket_red"/>
    <property type="match status" value="1"/>
</dbReference>
<dbReference type="GO" id="GO:0016491">
    <property type="term" value="F:oxidoreductase activity"/>
    <property type="evidence" value="ECO:0007669"/>
    <property type="project" value="UniProtKB-KW"/>
</dbReference>
<dbReference type="KEGG" id="swi:Swit_1736"/>
<dbReference type="AlphaFoldDB" id="A0A9J9HB44"/>
<keyword evidence="1" id="KW-0560">Oxidoreductase</keyword>
<evidence type="ECO:0000313" key="5">
    <source>
        <dbReference type="Proteomes" id="UP000001989"/>
    </source>
</evidence>